<feature type="domain" description="DUF4143" evidence="2">
    <location>
        <begin position="181"/>
        <end position="344"/>
    </location>
</feature>
<organism evidence="3 4">
    <name type="scientific">Salinactinospora qingdaonensis</name>
    <dbReference type="NCBI Taxonomy" id="702744"/>
    <lineage>
        <taxon>Bacteria</taxon>
        <taxon>Bacillati</taxon>
        <taxon>Actinomycetota</taxon>
        <taxon>Actinomycetes</taxon>
        <taxon>Streptosporangiales</taxon>
        <taxon>Nocardiopsidaceae</taxon>
        <taxon>Salinactinospora</taxon>
    </lineage>
</organism>
<dbReference type="InterPro" id="IPR041682">
    <property type="entry name" value="AAA_14"/>
</dbReference>
<keyword evidence="4" id="KW-1185">Reference proteome</keyword>
<gene>
    <name evidence="3" type="ORF">GCM10022402_37130</name>
</gene>
<dbReference type="GO" id="GO:0005524">
    <property type="term" value="F:ATP binding"/>
    <property type="evidence" value="ECO:0007669"/>
    <property type="project" value="UniProtKB-KW"/>
</dbReference>
<evidence type="ECO:0000259" key="1">
    <source>
        <dbReference type="Pfam" id="PF13173"/>
    </source>
</evidence>
<dbReference type="InterPro" id="IPR027417">
    <property type="entry name" value="P-loop_NTPase"/>
</dbReference>
<dbReference type="Proteomes" id="UP001500908">
    <property type="component" value="Unassembled WGS sequence"/>
</dbReference>
<name>A0ABP7G333_9ACTN</name>
<feature type="domain" description="AAA" evidence="1">
    <location>
        <begin position="2"/>
        <end position="116"/>
    </location>
</feature>
<dbReference type="Pfam" id="PF13173">
    <property type="entry name" value="AAA_14"/>
    <property type="match status" value="1"/>
</dbReference>
<sequence>MVVTGARTVGKSTLLANYAKTHGVEVTDLDDVETFQVVSDNPATFVSGNAEPVCIDEFQHAPELLSAIKAELNRDLRPGRYLLTGSTRYDMLPRASQSLTGRVHVMTLWPLSQGELRGERETFLDQLLTAPENLLGPTRSTFTRADYEQVILAGGFPIAVNRSAPADRRRWFSDFVERVIERDVMEIRRVRQRGALPTVLRALASRTGGVLNASAIASDLGMEARTVGDFITLLESVFLVHRLEAFSRTLSTRVGRSPKVHLVDSGLACHLMGITERKLARRRPATLTEFGHAVKTFVVDEILKQGGWAQESVRFSHLRTRDQHEVDLVIETDEGLVAGIEVKAAEKVSDADFRGLRMLRDRLGEDFIGGAVINMGRYRYQYDERLFVFPLDTVWSSEPIREAAPDS</sequence>
<dbReference type="SUPFAM" id="SSF52540">
    <property type="entry name" value="P-loop containing nucleoside triphosphate hydrolases"/>
    <property type="match status" value="1"/>
</dbReference>
<dbReference type="InterPro" id="IPR025420">
    <property type="entry name" value="DUF4143"/>
</dbReference>
<evidence type="ECO:0000259" key="2">
    <source>
        <dbReference type="Pfam" id="PF13635"/>
    </source>
</evidence>
<comment type="caution">
    <text evidence="3">The sequence shown here is derived from an EMBL/GenBank/DDBJ whole genome shotgun (WGS) entry which is preliminary data.</text>
</comment>
<proteinExistence type="predicted"/>
<evidence type="ECO:0000313" key="3">
    <source>
        <dbReference type="EMBL" id="GAA3755029.1"/>
    </source>
</evidence>
<keyword evidence="3" id="KW-0547">Nucleotide-binding</keyword>
<keyword evidence="3" id="KW-0067">ATP-binding</keyword>
<protein>
    <submittedName>
        <fullName evidence="3">ATP-binding protein</fullName>
    </submittedName>
</protein>
<accession>A0ABP7G333</accession>
<dbReference type="EMBL" id="BAABDD010000020">
    <property type="protein sequence ID" value="GAA3755029.1"/>
    <property type="molecule type" value="Genomic_DNA"/>
</dbReference>
<dbReference type="PANTHER" id="PTHR43566">
    <property type="entry name" value="CONSERVED PROTEIN"/>
    <property type="match status" value="1"/>
</dbReference>
<dbReference type="Pfam" id="PF13635">
    <property type="entry name" value="DUF4143"/>
    <property type="match status" value="1"/>
</dbReference>
<dbReference type="PANTHER" id="PTHR43566:SF2">
    <property type="entry name" value="DUF4143 DOMAIN-CONTAINING PROTEIN"/>
    <property type="match status" value="1"/>
</dbReference>
<reference evidence="4" key="1">
    <citation type="journal article" date="2019" name="Int. J. Syst. Evol. Microbiol.">
        <title>The Global Catalogue of Microorganisms (GCM) 10K type strain sequencing project: providing services to taxonomists for standard genome sequencing and annotation.</title>
        <authorList>
            <consortium name="The Broad Institute Genomics Platform"/>
            <consortium name="The Broad Institute Genome Sequencing Center for Infectious Disease"/>
            <person name="Wu L."/>
            <person name="Ma J."/>
        </authorList>
    </citation>
    <scope>NUCLEOTIDE SEQUENCE [LARGE SCALE GENOMIC DNA]</scope>
    <source>
        <strain evidence="4">JCM 17137</strain>
    </source>
</reference>
<evidence type="ECO:0000313" key="4">
    <source>
        <dbReference type="Proteomes" id="UP001500908"/>
    </source>
</evidence>